<keyword evidence="6" id="KW-0503">Monooxygenase</keyword>
<dbReference type="InterPro" id="IPR013786">
    <property type="entry name" value="AcylCoA_DH/ox_N"/>
</dbReference>
<keyword evidence="3" id="KW-0288">FMN</keyword>
<dbReference type="InterPro" id="IPR037069">
    <property type="entry name" value="AcylCoA_DH/ox_N_sf"/>
</dbReference>
<dbReference type="PANTHER" id="PTHR43884:SF12">
    <property type="entry name" value="ISOVALERYL-COA DEHYDROGENASE, MITOCHONDRIAL-RELATED"/>
    <property type="match status" value="1"/>
</dbReference>
<feature type="domain" description="Acyl-CoA dehydrogenase/oxidase N-terminal" evidence="15">
    <location>
        <begin position="37"/>
        <end position="127"/>
    </location>
</feature>
<evidence type="ECO:0000256" key="13">
    <source>
        <dbReference type="ARBA" id="ARBA00049456"/>
    </source>
</evidence>
<dbReference type="Pfam" id="PF02770">
    <property type="entry name" value="Acyl-CoA_dh_M"/>
    <property type="match status" value="1"/>
</dbReference>
<evidence type="ECO:0000256" key="8">
    <source>
        <dbReference type="ARBA" id="ARBA00034317"/>
    </source>
</evidence>
<evidence type="ECO:0000259" key="16">
    <source>
        <dbReference type="Pfam" id="PF08028"/>
    </source>
</evidence>
<accession>A0A3N0UW44</accession>
<dbReference type="RefSeq" id="WP_123238066.1">
    <property type="nucleotide sequence ID" value="NZ_RJVP01000007.1"/>
</dbReference>
<reference evidence="17 18" key="1">
    <citation type="submission" date="2018-10" db="EMBL/GenBank/DDBJ databases">
        <authorList>
            <person name="Chen W.-M."/>
        </authorList>
    </citation>
    <scope>NUCLEOTIDE SEQUENCE [LARGE SCALE GENOMIC DNA]</scope>
    <source>
        <strain evidence="17 18">H-5</strain>
    </source>
</reference>
<gene>
    <name evidence="17" type="ORF">ED236_11145</name>
</gene>
<feature type="domain" description="Acyl-CoA oxidase/dehydrogenase middle" evidence="14">
    <location>
        <begin position="141"/>
        <end position="226"/>
    </location>
</feature>
<evidence type="ECO:0000259" key="15">
    <source>
        <dbReference type="Pfam" id="PF02771"/>
    </source>
</evidence>
<organism evidence="17 18">
    <name type="scientific">Pseudomethylobacillus aquaticus</name>
    <dbReference type="NCBI Taxonomy" id="2676064"/>
    <lineage>
        <taxon>Bacteria</taxon>
        <taxon>Pseudomonadati</taxon>
        <taxon>Pseudomonadota</taxon>
        <taxon>Betaproteobacteria</taxon>
        <taxon>Nitrosomonadales</taxon>
        <taxon>Methylophilaceae</taxon>
        <taxon>Pseudomethylobacillus</taxon>
    </lineage>
</organism>
<dbReference type="Gene3D" id="1.20.140.10">
    <property type="entry name" value="Butyryl-CoA Dehydrogenase, subunit A, domain 3"/>
    <property type="match status" value="1"/>
</dbReference>
<comment type="catalytic activity">
    <reaction evidence="11">
        <text>dibenzothiophene + FMNH2 + O2 = dibenzothiophene 5-oxide + FMN + H2O + H(+)</text>
        <dbReference type="Rhea" id="RHEA:49076"/>
        <dbReference type="ChEBI" id="CHEBI:15377"/>
        <dbReference type="ChEBI" id="CHEBI:15378"/>
        <dbReference type="ChEBI" id="CHEBI:15379"/>
        <dbReference type="ChEBI" id="CHEBI:23681"/>
        <dbReference type="ChEBI" id="CHEBI:23683"/>
        <dbReference type="ChEBI" id="CHEBI:57618"/>
        <dbReference type="ChEBI" id="CHEBI:58210"/>
    </reaction>
</comment>
<protein>
    <recommendedName>
        <fullName evidence="10">Dibenzothiophene monooxygenase</fullName>
        <ecNumber evidence="9">1.14.14.21</ecNumber>
    </recommendedName>
</protein>
<dbReference type="GO" id="GO:0008470">
    <property type="term" value="F:3-methylbutanoyl-CoA dehydrogenase activity"/>
    <property type="evidence" value="ECO:0007669"/>
    <property type="project" value="TreeGrafter"/>
</dbReference>
<keyword evidence="5 17" id="KW-0560">Oxidoreductase</keyword>
<dbReference type="InterPro" id="IPR006091">
    <property type="entry name" value="Acyl-CoA_Oxase/DH_mid-dom"/>
</dbReference>
<evidence type="ECO:0000256" key="4">
    <source>
        <dbReference type="ARBA" id="ARBA00022741"/>
    </source>
</evidence>
<dbReference type="GO" id="GO:0006552">
    <property type="term" value="P:L-leucine catabolic process"/>
    <property type="evidence" value="ECO:0007669"/>
    <property type="project" value="TreeGrafter"/>
</dbReference>
<dbReference type="SUPFAM" id="SSF56645">
    <property type="entry name" value="Acyl-CoA dehydrogenase NM domain-like"/>
    <property type="match status" value="1"/>
</dbReference>
<feature type="domain" description="Acyl-CoA dehydrogenase C-terminal" evidence="16">
    <location>
        <begin position="253"/>
        <end position="386"/>
    </location>
</feature>
<dbReference type="GO" id="GO:0018640">
    <property type="term" value="F:dibenzothiophene monooxygenase activity"/>
    <property type="evidence" value="ECO:0007669"/>
    <property type="project" value="RHEA"/>
</dbReference>
<dbReference type="SUPFAM" id="SSF47203">
    <property type="entry name" value="Acyl-CoA dehydrogenase C-terminal domain-like"/>
    <property type="match status" value="1"/>
</dbReference>
<comment type="catalytic activity">
    <reaction evidence="13">
        <text>dibenzothiophene + 2 FMNH2 + 2 O2 = dibenzothiophene 5,5-dioxide + 2 FMN + 2 H2O + 2 H(+)</text>
        <dbReference type="Rhea" id="RHEA:49072"/>
        <dbReference type="ChEBI" id="CHEBI:15377"/>
        <dbReference type="ChEBI" id="CHEBI:15378"/>
        <dbReference type="ChEBI" id="CHEBI:15379"/>
        <dbReference type="ChEBI" id="CHEBI:23681"/>
        <dbReference type="ChEBI" id="CHEBI:57618"/>
        <dbReference type="ChEBI" id="CHEBI:58210"/>
        <dbReference type="ChEBI" id="CHEBI:90356"/>
        <dbReference type="EC" id="1.14.14.21"/>
    </reaction>
</comment>
<dbReference type="InterPro" id="IPR009100">
    <property type="entry name" value="AcylCoA_DH/oxidase_NM_dom_sf"/>
</dbReference>
<evidence type="ECO:0000256" key="2">
    <source>
        <dbReference type="ARBA" id="ARBA00022630"/>
    </source>
</evidence>
<name>A0A3N0UW44_9PROT</name>
<keyword evidence="2" id="KW-0285">Flavoprotein</keyword>
<dbReference type="Pfam" id="PF08028">
    <property type="entry name" value="Acyl-CoA_dh_2"/>
    <property type="match status" value="1"/>
</dbReference>
<dbReference type="Gene3D" id="2.40.110.10">
    <property type="entry name" value="Butyryl-CoA Dehydrogenase, subunit A, domain 2"/>
    <property type="match status" value="1"/>
</dbReference>
<evidence type="ECO:0000313" key="18">
    <source>
        <dbReference type="Proteomes" id="UP000275137"/>
    </source>
</evidence>
<evidence type="ECO:0000313" key="17">
    <source>
        <dbReference type="EMBL" id="ROH84474.1"/>
    </source>
</evidence>
<dbReference type="PIRSF" id="PIRSF016578">
    <property type="entry name" value="HsaA"/>
    <property type="match status" value="1"/>
</dbReference>
<comment type="subcellular location">
    <subcellularLocation>
        <location evidence="1">Cytoplasm</location>
    </subcellularLocation>
</comment>
<dbReference type="PANTHER" id="PTHR43884">
    <property type="entry name" value="ACYL-COA DEHYDROGENASE"/>
    <property type="match status" value="1"/>
</dbReference>
<evidence type="ECO:0000256" key="12">
    <source>
        <dbReference type="ARBA" id="ARBA00048445"/>
    </source>
</evidence>
<evidence type="ECO:0000256" key="6">
    <source>
        <dbReference type="ARBA" id="ARBA00023033"/>
    </source>
</evidence>
<dbReference type="EC" id="1.14.14.21" evidence="9"/>
<comment type="caution">
    <text evidence="17">The sequence shown here is derived from an EMBL/GenBank/DDBJ whole genome shotgun (WGS) entry which is preliminary data.</text>
</comment>
<evidence type="ECO:0000256" key="7">
    <source>
        <dbReference type="ARBA" id="ARBA00034307"/>
    </source>
</evidence>
<dbReference type="InterPro" id="IPR046373">
    <property type="entry name" value="Acyl-CoA_Oxase/DH_mid-dom_sf"/>
</dbReference>
<dbReference type="InterPro" id="IPR036250">
    <property type="entry name" value="AcylCo_DH-like_C"/>
</dbReference>
<dbReference type="Gene3D" id="1.10.540.10">
    <property type="entry name" value="Acyl-CoA dehydrogenase/oxidase, N-terminal domain"/>
    <property type="match status" value="1"/>
</dbReference>
<sequence>MSSSSSALQAAPEAELPRPAAHIIKSDAEAIEIAHRVAAELAKEAAQRDRERRLPRAELDLFSQSGLWGITVPKEYGGAFVSNATLAEVISIISEADPSIGQVPQNHLYMVEGIRLDGSEFQKRFFFDLVLKGVRFGNAFSEIGTRSVADVQTRLTPTQGGYTLSGKKFYSSGALLADWVPVVAKDERDNTVVAFVQKDAPGLTIIDDWSSFGQRTTASGTTLLDKIFVPSEYVLPHHLAFDNPTAMGPVAQIIQAAVDTGIARAALKDTLHFVRNHTRPWIDTDLEHGYEDPLSLRDIGDLQIRQHATEALLARAGKFIDKAQVEPNEDTVAAASIAVAEAKVLSTETALLAGSKLFELAGTRSTLGEFNLDRHWRNARTHTLHDPVRWKYYAVGNYALNGINPPRHPWI</sequence>
<comment type="catalytic activity">
    <reaction evidence="12">
        <text>dibenzothiophene 5-oxide + FMNH2 + O2 = dibenzothiophene 5,5-dioxide + FMN + H2O + H(+)</text>
        <dbReference type="Rhea" id="RHEA:49080"/>
        <dbReference type="ChEBI" id="CHEBI:15377"/>
        <dbReference type="ChEBI" id="CHEBI:15378"/>
        <dbReference type="ChEBI" id="CHEBI:15379"/>
        <dbReference type="ChEBI" id="CHEBI:23683"/>
        <dbReference type="ChEBI" id="CHEBI:57618"/>
        <dbReference type="ChEBI" id="CHEBI:58210"/>
        <dbReference type="ChEBI" id="CHEBI:90356"/>
    </reaction>
</comment>
<comment type="similarity">
    <text evidence="8">Belongs to the DszC flavin monooxygenase family.</text>
</comment>
<evidence type="ECO:0000256" key="11">
    <source>
        <dbReference type="ARBA" id="ARBA00047859"/>
    </source>
</evidence>
<keyword evidence="4" id="KW-0547">Nucleotide-binding</keyword>
<dbReference type="EMBL" id="RJVP01000007">
    <property type="protein sequence ID" value="ROH84474.1"/>
    <property type="molecule type" value="Genomic_DNA"/>
</dbReference>
<dbReference type="AlphaFoldDB" id="A0A3N0UW44"/>
<evidence type="ECO:0000256" key="3">
    <source>
        <dbReference type="ARBA" id="ARBA00022643"/>
    </source>
</evidence>
<dbReference type="NCBIfam" id="TIGR04022">
    <property type="entry name" value="sulfur_SfnB"/>
    <property type="match status" value="1"/>
</dbReference>
<evidence type="ECO:0000259" key="14">
    <source>
        <dbReference type="Pfam" id="PF02770"/>
    </source>
</evidence>
<dbReference type="GO" id="GO:0050660">
    <property type="term" value="F:flavin adenine dinucleotide binding"/>
    <property type="evidence" value="ECO:0007669"/>
    <property type="project" value="InterPro"/>
</dbReference>
<evidence type="ECO:0000256" key="5">
    <source>
        <dbReference type="ARBA" id="ARBA00023002"/>
    </source>
</evidence>
<dbReference type="GO" id="GO:0005737">
    <property type="term" value="C:cytoplasm"/>
    <property type="evidence" value="ECO:0007669"/>
    <property type="project" value="UniProtKB-SubCell"/>
</dbReference>
<proteinExistence type="inferred from homology"/>
<comment type="pathway">
    <text evidence="7">Sulfur metabolism; dibenzothiophene degradation.</text>
</comment>
<evidence type="ECO:0000256" key="1">
    <source>
        <dbReference type="ARBA" id="ARBA00004496"/>
    </source>
</evidence>
<evidence type="ECO:0000256" key="10">
    <source>
        <dbReference type="ARBA" id="ARBA00034345"/>
    </source>
</evidence>
<evidence type="ECO:0000256" key="9">
    <source>
        <dbReference type="ARBA" id="ARBA00034328"/>
    </source>
</evidence>
<dbReference type="InterPro" id="IPR023922">
    <property type="entry name" value="S04_starv_induced_SfnB"/>
</dbReference>
<dbReference type="Proteomes" id="UP000275137">
    <property type="component" value="Unassembled WGS sequence"/>
</dbReference>
<dbReference type="Pfam" id="PF02771">
    <property type="entry name" value="Acyl-CoA_dh_N"/>
    <property type="match status" value="1"/>
</dbReference>
<dbReference type="InterPro" id="IPR013107">
    <property type="entry name" value="Acyl-CoA_DH_C"/>
</dbReference>
<keyword evidence="18" id="KW-1185">Reference proteome</keyword>